<proteinExistence type="predicted"/>
<dbReference type="EMBL" id="JAHLQT010009070">
    <property type="protein sequence ID" value="KAG7173710.1"/>
    <property type="molecule type" value="Genomic_DNA"/>
</dbReference>
<protein>
    <submittedName>
        <fullName evidence="3">Uncharacterized protein</fullName>
    </submittedName>
</protein>
<feature type="region of interest" description="Disordered" evidence="1">
    <location>
        <begin position="227"/>
        <end position="249"/>
    </location>
</feature>
<organism evidence="3 4">
    <name type="scientific">Homarus americanus</name>
    <name type="common">American lobster</name>
    <dbReference type="NCBI Taxonomy" id="6706"/>
    <lineage>
        <taxon>Eukaryota</taxon>
        <taxon>Metazoa</taxon>
        <taxon>Ecdysozoa</taxon>
        <taxon>Arthropoda</taxon>
        <taxon>Crustacea</taxon>
        <taxon>Multicrustacea</taxon>
        <taxon>Malacostraca</taxon>
        <taxon>Eumalacostraca</taxon>
        <taxon>Eucarida</taxon>
        <taxon>Decapoda</taxon>
        <taxon>Pleocyemata</taxon>
        <taxon>Astacidea</taxon>
        <taxon>Nephropoidea</taxon>
        <taxon>Nephropidae</taxon>
        <taxon>Homarus</taxon>
    </lineage>
</organism>
<sequence>MQQRMVWARHIFVWLMIVMPLPTNMQDCLSGQLSLQNDLTPSMMLEEAVMLQLRPRTIVEKLSIQLLLETAQEGLLYCLGMDVNMNAQWSTVVTMKDASTNTTIFKVPWPVTPIPLTWTTLHLRLHYQHLLQFAVIPHKNTNIPRKFVSYHKNLNPLAASVHLLRTGVTRLRLKLLTVNTSIEYTINCEQESTETYFASEFGISSSVTGLHATAGSNSRDAAAPVLVSSRRGGRQPAPESTANSLHPHQVTVGVLSSRAPSPGHEIGEENTFDYINHAFTHE</sequence>
<keyword evidence="4" id="KW-1185">Reference proteome</keyword>
<dbReference type="AlphaFoldDB" id="A0A8J5N646"/>
<evidence type="ECO:0000313" key="3">
    <source>
        <dbReference type="EMBL" id="KAG7173710.1"/>
    </source>
</evidence>
<feature type="signal peptide" evidence="2">
    <location>
        <begin position="1"/>
        <end position="25"/>
    </location>
</feature>
<gene>
    <name evidence="3" type="ORF">Hamer_G017999</name>
</gene>
<evidence type="ECO:0000256" key="2">
    <source>
        <dbReference type="SAM" id="SignalP"/>
    </source>
</evidence>
<accession>A0A8J5N646</accession>
<evidence type="ECO:0000313" key="4">
    <source>
        <dbReference type="Proteomes" id="UP000747542"/>
    </source>
</evidence>
<dbReference type="Proteomes" id="UP000747542">
    <property type="component" value="Unassembled WGS sequence"/>
</dbReference>
<comment type="caution">
    <text evidence="3">The sequence shown here is derived from an EMBL/GenBank/DDBJ whole genome shotgun (WGS) entry which is preliminary data.</text>
</comment>
<name>A0A8J5N646_HOMAM</name>
<keyword evidence="2" id="KW-0732">Signal</keyword>
<reference evidence="3" key="1">
    <citation type="journal article" date="2021" name="Sci. Adv.">
        <title>The American lobster genome reveals insights on longevity, neural, and immune adaptations.</title>
        <authorList>
            <person name="Polinski J.M."/>
            <person name="Zimin A.V."/>
            <person name="Clark K.F."/>
            <person name="Kohn A.B."/>
            <person name="Sadowski N."/>
            <person name="Timp W."/>
            <person name="Ptitsyn A."/>
            <person name="Khanna P."/>
            <person name="Romanova D.Y."/>
            <person name="Williams P."/>
            <person name="Greenwood S.J."/>
            <person name="Moroz L.L."/>
            <person name="Walt D.R."/>
            <person name="Bodnar A.G."/>
        </authorList>
    </citation>
    <scope>NUCLEOTIDE SEQUENCE</scope>
    <source>
        <strain evidence="3">GMGI-L3</strain>
    </source>
</reference>
<evidence type="ECO:0000256" key="1">
    <source>
        <dbReference type="SAM" id="MobiDB-lite"/>
    </source>
</evidence>
<feature type="chain" id="PRO_5035305010" evidence="2">
    <location>
        <begin position="26"/>
        <end position="282"/>
    </location>
</feature>